<reference evidence="16" key="1">
    <citation type="submission" date="2017-04" db="EMBL/GenBank/DDBJ databases">
        <authorList>
            <person name="Varghese N."/>
            <person name="Submissions S."/>
        </authorList>
    </citation>
    <scope>NUCLEOTIDE SEQUENCE [LARGE SCALE GENOMIC DNA]</scope>
    <source>
        <strain evidence="16">DSM 12126</strain>
    </source>
</reference>
<dbReference type="OrthoDB" id="9803050at2"/>
<keyword evidence="11" id="KW-0998">Cell outer membrane</keyword>
<dbReference type="EMBL" id="FWXT01000001">
    <property type="protein sequence ID" value="SMC72822.1"/>
    <property type="molecule type" value="Genomic_DNA"/>
</dbReference>
<dbReference type="InterPro" id="IPR008969">
    <property type="entry name" value="CarboxyPept-like_regulatory"/>
</dbReference>
<feature type="domain" description="Secretin/TonB short N-terminal" evidence="14">
    <location>
        <begin position="59"/>
        <end position="108"/>
    </location>
</feature>
<accession>A0A1W2BJE7</accession>
<feature type="signal peptide" evidence="12">
    <location>
        <begin position="1"/>
        <end position="26"/>
    </location>
</feature>
<dbReference type="AlphaFoldDB" id="A0A1W2BJE7"/>
<keyword evidence="6 12" id="KW-0732">Signal</keyword>
<evidence type="ECO:0000256" key="10">
    <source>
        <dbReference type="ARBA" id="ARBA00023136"/>
    </source>
</evidence>
<dbReference type="InterPro" id="IPR039426">
    <property type="entry name" value="TonB-dep_rcpt-like"/>
</dbReference>
<evidence type="ECO:0000313" key="15">
    <source>
        <dbReference type="EMBL" id="SMC72822.1"/>
    </source>
</evidence>
<evidence type="ECO:0000256" key="9">
    <source>
        <dbReference type="ARBA" id="ARBA00023077"/>
    </source>
</evidence>
<protein>
    <submittedName>
        <fullName evidence="15">TonB-dependent Receptor Plug Domain</fullName>
    </submittedName>
</protein>
<evidence type="ECO:0000256" key="7">
    <source>
        <dbReference type="ARBA" id="ARBA00023004"/>
    </source>
</evidence>
<evidence type="ECO:0000256" key="4">
    <source>
        <dbReference type="ARBA" id="ARBA00022496"/>
    </source>
</evidence>
<keyword evidence="9" id="KW-0798">TonB box</keyword>
<dbReference type="Pfam" id="PF00593">
    <property type="entry name" value="TonB_dep_Rec_b-barrel"/>
    <property type="match status" value="1"/>
</dbReference>
<keyword evidence="7" id="KW-0408">Iron</keyword>
<evidence type="ECO:0000256" key="8">
    <source>
        <dbReference type="ARBA" id="ARBA00023065"/>
    </source>
</evidence>
<evidence type="ECO:0000259" key="13">
    <source>
        <dbReference type="Pfam" id="PF00593"/>
    </source>
</evidence>
<keyword evidence="8" id="KW-0406">Ion transport</keyword>
<evidence type="ECO:0000256" key="12">
    <source>
        <dbReference type="SAM" id="SignalP"/>
    </source>
</evidence>
<dbReference type="GO" id="GO:0009279">
    <property type="term" value="C:cell outer membrane"/>
    <property type="evidence" value="ECO:0007669"/>
    <property type="project" value="UniProtKB-SubCell"/>
</dbReference>
<comment type="subcellular location">
    <subcellularLocation>
        <location evidence="1">Cell outer membrane</location>
        <topology evidence="1">Multi-pass membrane protein</topology>
    </subcellularLocation>
</comment>
<dbReference type="PANTHER" id="PTHR32552">
    <property type="entry name" value="FERRICHROME IRON RECEPTOR-RELATED"/>
    <property type="match status" value="1"/>
</dbReference>
<evidence type="ECO:0000256" key="1">
    <source>
        <dbReference type="ARBA" id="ARBA00004571"/>
    </source>
</evidence>
<keyword evidence="10" id="KW-0472">Membrane</keyword>
<keyword evidence="2" id="KW-0813">Transport</keyword>
<dbReference type="Gene3D" id="2.60.40.1120">
    <property type="entry name" value="Carboxypeptidase-like, regulatory domain"/>
    <property type="match status" value="1"/>
</dbReference>
<dbReference type="Pfam" id="PF13715">
    <property type="entry name" value="CarbopepD_reg_2"/>
    <property type="match status" value="1"/>
</dbReference>
<dbReference type="Gene3D" id="3.55.50.30">
    <property type="match status" value="1"/>
</dbReference>
<gene>
    <name evidence="15" type="ORF">SAMN04488524_2395</name>
</gene>
<dbReference type="Pfam" id="PF07660">
    <property type="entry name" value="STN"/>
    <property type="match status" value="1"/>
</dbReference>
<dbReference type="SUPFAM" id="SSF49464">
    <property type="entry name" value="Carboxypeptidase regulatory domain-like"/>
    <property type="match status" value="1"/>
</dbReference>
<feature type="domain" description="TonB-dependent receptor-like beta-barrel" evidence="13">
    <location>
        <begin position="374"/>
        <end position="812"/>
    </location>
</feature>
<evidence type="ECO:0000256" key="11">
    <source>
        <dbReference type="ARBA" id="ARBA00023237"/>
    </source>
</evidence>
<dbReference type="Gene3D" id="2.40.170.20">
    <property type="entry name" value="TonB-dependent receptor, beta-barrel domain"/>
    <property type="match status" value="1"/>
</dbReference>
<evidence type="ECO:0000256" key="2">
    <source>
        <dbReference type="ARBA" id="ARBA00022448"/>
    </source>
</evidence>
<dbReference type="InterPro" id="IPR036942">
    <property type="entry name" value="Beta-barrel_TonB_sf"/>
</dbReference>
<feature type="chain" id="PRO_5012506616" evidence="12">
    <location>
        <begin position="27"/>
        <end position="851"/>
    </location>
</feature>
<keyword evidence="5" id="KW-0812">Transmembrane</keyword>
<dbReference type="STRING" id="151894.SAMN04488524_2395"/>
<sequence length="851" mass="97427">MFYQTIKQAFFTLLFFCLFCSAKSFAQQGNLLENKITIQLPADSLIRTLLRLEQKSGSNFAFDPDQLRTIRVPGSRFVEAPLSRVLDRILFGTGLGFKQIGNDIVIAPEKAQAWTIHGHVRDRSNGEELIGATVQVPALEAGINTNQYGFYSISIPEGTYLLLISHPGYQNVRKMIRLDRNRQEEIELALKERNLEEVVIKRSDVSPNPILRNEQNFGPRQLSHVPYYAGETDVMKRLQMENGIKNITEGSSALFVRGGNSDQNLILLDEAIVYNPSHLYGLVSVFNADAVNNLQVYRDYMPANFGGRLSSVIVNRMAEGNSKEFHVNGGINLMSARIAAEGPIVKDKSSFIVAYRRSLLDVFQSQFKLFNPNSVYYDINAKANYKINKDNSIFYSAYIGKDHLLSENSYTNDWGNLTSTLRWNHIFNSRVFLNVSAIYSNYSNLLDLNADTLSQKSQWSTGVRDLTLKADYTYFRSPTNQIKFGISGIYHQFSPGEMFRQEAFEFNISRDRSIETAIYYAQQISLGRRFELNYGLRMGFFRNSEEKRNVFDDKGNRLKKYEHTFFANPEPRLNISYLAAANQRIYATYNLNYQYLQLIQNSTLAFSSLEPWIPASAKIKPQRSSHVALGYRYAPLNYLFSASVYYKRLSNQLDLTGHAQIIRNPEVRTQLKAGSSDAYGLELEMSKTAGKFSGALAYSYSRAYRKIAGINFGERFVANYDIPHELKLTARYELNNRFSFQSFFTYTTGRPLTLPVGYYQHDGLNVPIFEGRNTDRFPDFSRLDISAQYRLQSRLGGKRALSHTISIGVYNLYNRKNPLYYHLNSSSFESKRSTIEYGFGFYPWLAYSFKI</sequence>
<dbReference type="GO" id="GO:0015344">
    <property type="term" value="F:siderophore uptake transmembrane transporter activity"/>
    <property type="evidence" value="ECO:0007669"/>
    <property type="project" value="TreeGrafter"/>
</dbReference>
<dbReference type="InterPro" id="IPR000531">
    <property type="entry name" value="Beta-barrel_TonB"/>
</dbReference>
<keyword evidence="4" id="KW-0410">Iron transport</keyword>
<keyword evidence="3" id="KW-1134">Transmembrane beta strand</keyword>
<name>A0A1W2BJE7_9SPHI</name>
<dbReference type="InterPro" id="IPR011662">
    <property type="entry name" value="Secretin/TonB_short_N"/>
</dbReference>
<dbReference type="PANTHER" id="PTHR32552:SF68">
    <property type="entry name" value="FERRICHROME OUTER MEMBRANE TRANSPORTER_PHAGE RECEPTOR"/>
    <property type="match status" value="1"/>
</dbReference>
<evidence type="ECO:0000259" key="14">
    <source>
        <dbReference type="Pfam" id="PF07660"/>
    </source>
</evidence>
<evidence type="ECO:0000313" key="16">
    <source>
        <dbReference type="Proteomes" id="UP000192756"/>
    </source>
</evidence>
<evidence type="ECO:0000256" key="6">
    <source>
        <dbReference type="ARBA" id="ARBA00022729"/>
    </source>
</evidence>
<evidence type="ECO:0000256" key="3">
    <source>
        <dbReference type="ARBA" id="ARBA00022452"/>
    </source>
</evidence>
<keyword evidence="15" id="KW-0675">Receptor</keyword>
<organism evidence="15 16">
    <name type="scientific">Pedobacter africanus</name>
    <dbReference type="NCBI Taxonomy" id="151894"/>
    <lineage>
        <taxon>Bacteria</taxon>
        <taxon>Pseudomonadati</taxon>
        <taxon>Bacteroidota</taxon>
        <taxon>Sphingobacteriia</taxon>
        <taxon>Sphingobacteriales</taxon>
        <taxon>Sphingobacteriaceae</taxon>
        <taxon>Pedobacter</taxon>
    </lineage>
</organism>
<evidence type="ECO:0000256" key="5">
    <source>
        <dbReference type="ARBA" id="ARBA00022692"/>
    </source>
</evidence>
<dbReference type="SUPFAM" id="SSF56935">
    <property type="entry name" value="Porins"/>
    <property type="match status" value="1"/>
</dbReference>
<proteinExistence type="predicted"/>
<dbReference type="Proteomes" id="UP000192756">
    <property type="component" value="Unassembled WGS sequence"/>
</dbReference>
<keyword evidence="16" id="KW-1185">Reference proteome</keyword>